<dbReference type="GeneID" id="54587623"/>
<dbReference type="EMBL" id="ML987227">
    <property type="protein sequence ID" value="KAF2240218.1"/>
    <property type="molecule type" value="Genomic_DNA"/>
</dbReference>
<gene>
    <name evidence="3" type="ORF">BU26DRAFT_573008</name>
</gene>
<dbReference type="RefSeq" id="XP_033675222.1">
    <property type="nucleotide sequence ID" value="XM_033834293.1"/>
</dbReference>
<feature type="region of interest" description="Disordered" evidence="1">
    <location>
        <begin position="242"/>
        <end position="264"/>
    </location>
</feature>
<evidence type="ECO:0000256" key="1">
    <source>
        <dbReference type="SAM" id="MobiDB-lite"/>
    </source>
</evidence>
<evidence type="ECO:0000256" key="2">
    <source>
        <dbReference type="SAM" id="SignalP"/>
    </source>
</evidence>
<dbReference type="Proteomes" id="UP000800094">
    <property type="component" value="Unassembled WGS sequence"/>
</dbReference>
<reference evidence="3" key="1">
    <citation type="journal article" date="2020" name="Stud. Mycol.">
        <title>101 Dothideomycetes genomes: a test case for predicting lifestyles and emergence of pathogens.</title>
        <authorList>
            <person name="Haridas S."/>
            <person name="Albert R."/>
            <person name="Binder M."/>
            <person name="Bloem J."/>
            <person name="Labutti K."/>
            <person name="Salamov A."/>
            <person name="Andreopoulos B."/>
            <person name="Baker S."/>
            <person name="Barry K."/>
            <person name="Bills G."/>
            <person name="Bluhm B."/>
            <person name="Cannon C."/>
            <person name="Castanera R."/>
            <person name="Culley D."/>
            <person name="Daum C."/>
            <person name="Ezra D."/>
            <person name="Gonzalez J."/>
            <person name="Henrissat B."/>
            <person name="Kuo A."/>
            <person name="Liang C."/>
            <person name="Lipzen A."/>
            <person name="Lutzoni F."/>
            <person name="Magnuson J."/>
            <person name="Mondo S."/>
            <person name="Nolan M."/>
            <person name="Ohm R."/>
            <person name="Pangilinan J."/>
            <person name="Park H.-J."/>
            <person name="Ramirez L."/>
            <person name="Alfaro M."/>
            <person name="Sun H."/>
            <person name="Tritt A."/>
            <person name="Yoshinaga Y."/>
            <person name="Zwiers L.-H."/>
            <person name="Turgeon B."/>
            <person name="Goodwin S."/>
            <person name="Spatafora J."/>
            <person name="Crous P."/>
            <person name="Grigoriev I."/>
        </authorList>
    </citation>
    <scope>NUCLEOTIDE SEQUENCE</scope>
    <source>
        <strain evidence="3">CBS 122368</strain>
    </source>
</reference>
<evidence type="ECO:0000313" key="3">
    <source>
        <dbReference type="EMBL" id="KAF2240218.1"/>
    </source>
</evidence>
<protein>
    <recommendedName>
        <fullName evidence="5">C2H2-type domain-containing protein</fullName>
    </recommendedName>
</protein>
<name>A0A6A6HQY9_9PLEO</name>
<accession>A0A6A6HQY9</accession>
<organism evidence="3 4">
    <name type="scientific">Trematosphaeria pertusa</name>
    <dbReference type="NCBI Taxonomy" id="390896"/>
    <lineage>
        <taxon>Eukaryota</taxon>
        <taxon>Fungi</taxon>
        <taxon>Dikarya</taxon>
        <taxon>Ascomycota</taxon>
        <taxon>Pezizomycotina</taxon>
        <taxon>Dothideomycetes</taxon>
        <taxon>Pleosporomycetidae</taxon>
        <taxon>Pleosporales</taxon>
        <taxon>Massarineae</taxon>
        <taxon>Trematosphaeriaceae</taxon>
        <taxon>Trematosphaeria</taxon>
    </lineage>
</organism>
<dbReference type="OrthoDB" id="3772622at2759"/>
<evidence type="ECO:0008006" key="5">
    <source>
        <dbReference type="Google" id="ProtNLM"/>
    </source>
</evidence>
<evidence type="ECO:0000313" key="4">
    <source>
        <dbReference type="Proteomes" id="UP000800094"/>
    </source>
</evidence>
<keyword evidence="2" id="KW-0732">Signal</keyword>
<proteinExistence type="predicted"/>
<feature type="signal peptide" evidence="2">
    <location>
        <begin position="1"/>
        <end position="27"/>
    </location>
</feature>
<sequence length="285" mass="31987">MSYGVFIRILRRLLLIAGFPLLPRCYAFRVGAGAEFDGCLSSALRNFIISYSTGVYENNYMSKQVREDIARCRFGAFAGTNDLLFDLLWDLTMQNDPGAPINPNSKILGSDYGLIALFTGYTISDIGKPAKEFVFDDGAEERLEKAMSFLCLECPSFQAESAPSYSGHEMLCHLSETHGHLDITRCLLCVWNGSLRGLETHVRGHFKKGPVACLVCDDKDVVPLDSYVLWYAHLDALHERDGLAGLKPPPKETQNRIAGTKRKRSRCREMELKLDFEERTATELD</sequence>
<feature type="chain" id="PRO_5025613554" description="C2H2-type domain-containing protein" evidence="2">
    <location>
        <begin position="28"/>
        <end position="285"/>
    </location>
</feature>
<keyword evidence="4" id="KW-1185">Reference proteome</keyword>
<dbReference type="AlphaFoldDB" id="A0A6A6HQY9"/>